<reference evidence="2" key="1">
    <citation type="submission" date="2022-06" db="EMBL/GenBank/DDBJ databases">
        <title>Genome Sequence of Candolleomyces eurysporus.</title>
        <authorList>
            <person name="Buettner E."/>
        </authorList>
    </citation>
    <scope>NUCLEOTIDE SEQUENCE</scope>
    <source>
        <strain evidence="2">VTCC 930004</strain>
    </source>
</reference>
<dbReference type="AlphaFoldDB" id="A0A9W8J9X1"/>
<sequence>MHQVSGWNQDSSSRSCKQKSTLDLTRKIHFAFTVAPSGYPSVMQDTVTETKDSNVEMASPDSPSVELPAFFNNPPTSSSTGAAPNLEDHERILEKMKSLTSHCQHYIELAYSTHLNAFNIKAYDHRIGTILLALLGLVAQRRIYSKQHQGYADQMAATLQ</sequence>
<evidence type="ECO:0000313" key="3">
    <source>
        <dbReference type="Proteomes" id="UP001140091"/>
    </source>
</evidence>
<protein>
    <submittedName>
        <fullName evidence="2">Uncharacterized protein</fullName>
    </submittedName>
</protein>
<dbReference type="EMBL" id="JANBPK010001042">
    <property type="protein sequence ID" value="KAJ2926898.1"/>
    <property type="molecule type" value="Genomic_DNA"/>
</dbReference>
<name>A0A9W8J9X1_9AGAR</name>
<accession>A0A9W8J9X1</accession>
<feature type="compositionally biased region" description="Polar residues" evidence="1">
    <location>
        <begin position="73"/>
        <end position="82"/>
    </location>
</feature>
<proteinExistence type="predicted"/>
<comment type="caution">
    <text evidence="2">The sequence shown here is derived from an EMBL/GenBank/DDBJ whole genome shotgun (WGS) entry which is preliminary data.</text>
</comment>
<feature type="non-terminal residue" evidence="2">
    <location>
        <position position="160"/>
    </location>
</feature>
<organism evidence="2 3">
    <name type="scientific">Candolleomyces eurysporus</name>
    <dbReference type="NCBI Taxonomy" id="2828524"/>
    <lineage>
        <taxon>Eukaryota</taxon>
        <taxon>Fungi</taxon>
        <taxon>Dikarya</taxon>
        <taxon>Basidiomycota</taxon>
        <taxon>Agaricomycotina</taxon>
        <taxon>Agaricomycetes</taxon>
        <taxon>Agaricomycetidae</taxon>
        <taxon>Agaricales</taxon>
        <taxon>Agaricineae</taxon>
        <taxon>Psathyrellaceae</taxon>
        <taxon>Candolleomyces</taxon>
    </lineage>
</organism>
<dbReference type="Proteomes" id="UP001140091">
    <property type="component" value="Unassembled WGS sequence"/>
</dbReference>
<gene>
    <name evidence="2" type="ORF">H1R20_g10180</name>
</gene>
<evidence type="ECO:0000313" key="2">
    <source>
        <dbReference type="EMBL" id="KAJ2926898.1"/>
    </source>
</evidence>
<feature type="region of interest" description="Disordered" evidence="1">
    <location>
        <begin position="53"/>
        <end position="83"/>
    </location>
</feature>
<keyword evidence="3" id="KW-1185">Reference proteome</keyword>
<evidence type="ECO:0000256" key="1">
    <source>
        <dbReference type="SAM" id="MobiDB-lite"/>
    </source>
</evidence>